<evidence type="ECO:0000313" key="2">
    <source>
        <dbReference type="Proteomes" id="UP001497644"/>
    </source>
</evidence>
<organism evidence="1 2">
    <name type="scientific">Lasius platythorax</name>
    <dbReference type="NCBI Taxonomy" id="488582"/>
    <lineage>
        <taxon>Eukaryota</taxon>
        <taxon>Metazoa</taxon>
        <taxon>Ecdysozoa</taxon>
        <taxon>Arthropoda</taxon>
        <taxon>Hexapoda</taxon>
        <taxon>Insecta</taxon>
        <taxon>Pterygota</taxon>
        <taxon>Neoptera</taxon>
        <taxon>Endopterygota</taxon>
        <taxon>Hymenoptera</taxon>
        <taxon>Apocrita</taxon>
        <taxon>Aculeata</taxon>
        <taxon>Formicoidea</taxon>
        <taxon>Formicidae</taxon>
        <taxon>Formicinae</taxon>
        <taxon>Lasius</taxon>
        <taxon>Lasius</taxon>
    </lineage>
</organism>
<proteinExistence type="predicted"/>
<dbReference type="Proteomes" id="UP001497644">
    <property type="component" value="Chromosome 4"/>
</dbReference>
<reference evidence="1" key="1">
    <citation type="submission" date="2024-04" db="EMBL/GenBank/DDBJ databases">
        <authorList>
            <consortium name="Molecular Ecology Group"/>
        </authorList>
    </citation>
    <scope>NUCLEOTIDE SEQUENCE</scope>
</reference>
<name>A0AAV2NPX7_9HYME</name>
<accession>A0AAV2NPX7</accession>
<evidence type="ECO:0000313" key="1">
    <source>
        <dbReference type="EMBL" id="CAL1682539.1"/>
    </source>
</evidence>
<dbReference type="EMBL" id="OZ034827">
    <property type="protein sequence ID" value="CAL1682539.1"/>
    <property type="molecule type" value="Genomic_DNA"/>
</dbReference>
<sequence>MNLWGIKSDIENMECEILGSKCNLNFLKHNDNYVYCNKYCKKILVHSNNFQNCAPKKIKLINSFEKPDLISPQNIYSKYSKTLILLESAAHSTKLDRINMIKYYTKSIVSNENRKSCNFLKQYVENNLSPPFEYFVDICDLHEAIRHPNVASTDSISNDIEGLPSLPIINHTENRLEERKLSILQPLPPGLVSRRKSNKNWNCFLIQLNSILESRVGEFV</sequence>
<keyword evidence="2" id="KW-1185">Reference proteome</keyword>
<gene>
    <name evidence="1" type="ORF">LPLAT_LOCUS8447</name>
</gene>
<protein>
    <submittedName>
        <fullName evidence="1">Uncharacterized protein</fullName>
    </submittedName>
</protein>
<dbReference type="AlphaFoldDB" id="A0AAV2NPX7"/>